<comment type="caution">
    <text evidence="1">The sequence shown here is derived from an EMBL/GenBank/DDBJ whole genome shotgun (WGS) entry which is preliminary data.</text>
</comment>
<evidence type="ECO:0000313" key="2">
    <source>
        <dbReference type="Proteomes" id="UP001500618"/>
    </source>
</evidence>
<name>A0ABN2H1J5_9ACTN</name>
<dbReference type="InterPro" id="IPR006311">
    <property type="entry name" value="TAT_signal"/>
</dbReference>
<reference evidence="1 2" key="1">
    <citation type="journal article" date="2019" name="Int. J. Syst. Evol. Microbiol.">
        <title>The Global Catalogue of Microorganisms (GCM) 10K type strain sequencing project: providing services to taxonomists for standard genome sequencing and annotation.</title>
        <authorList>
            <consortium name="The Broad Institute Genomics Platform"/>
            <consortium name="The Broad Institute Genome Sequencing Center for Infectious Disease"/>
            <person name="Wu L."/>
            <person name="Ma J."/>
        </authorList>
    </citation>
    <scope>NUCLEOTIDE SEQUENCE [LARGE SCALE GENOMIC DNA]</scope>
    <source>
        <strain evidence="1 2">JCM 14718</strain>
    </source>
</reference>
<organism evidence="1 2">
    <name type="scientific">Fodinicola feengrottensis</name>
    <dbReference type="NCBI Taxonomy" id="435914"/>
    <lineage>
        <taxon>Bacteria</taxon>
        <taxon>Bacillati</taxon>
        <taxon>Actinomycetota</taxon>
        <taxon>Actinomycetes</taxon>
        <taxon>Mycobacteriales</taxon>
        <taxon>Fodinicola</taxon>
    </lineage>
</organism>
<evidence type="ECO:0008006" key="3">
    <source>
        <dbReference type="Google" id="ProtNLM"/>
    </source>
</evidence>
<evidence type="ECO:0000313" key="1">
    <source>
        <dbReference type="EMBL" id="GAA1680441.1"/>
    </source>
</evidence>
<accession>A0ABN2H1J5</accession>
<keyword evidence="2" id="KW-1185">Reference proteome</keyword>
<dbReference type="Proteomes" id="UP001500618">
    <property type="component" value="Unassembled WGS sequence"/>
</dbReference>
<sequence>MDSSDSDSGLLSWDRVLDGADERADNAMRRRDLLALAGASTLAGSLASAANTASSFLTELLIPFPLAPSSPTERAVPPDQLLRLSVRVRNQYQACRYDAAAGTLAELVPALQAAVTVSSGDFKSRLQSAISDAYHVIAGILLKVGNEGPAAVAADRSMNAARDSEIPVTIGASARIVSHALMGSGGARQASTYVKRFAEGFQAHLDPDDESSLSVYGSLLLRGAVAAARGSDRDTTLELVGEAERTATMLGHDGNHAWTAFGPTNVQLHRINLAVTLGDAGSAIAIAREVDDASIELVERRATFYLDVAAGFTQWGKHEPAYLAIRHAEAIAPEELTNRSSVHGLVHQLATASPPSLQPRVRELAARIGAAE</sequence>
<proteinExistence type="predicted"/>
<dbReference type="PROSITE" id="PS51318">
    <property type="entry name" value="TAT"/>
    <property type="match status" value="1"/>
</dbReference>
<dbReference type="EMBL" id="BAAANY010000009">
    <property type="protein sequence ID" value="GAA1680441.1"/>
    <property type="molecule type" value="Genomic_DNA"/>
</dbReference>
<protein>
    <recommendedName>
        <fullName evidence="3">Transcriptional regulator</fullName>
    </recommendedName>
</protein>
<gene>
    <name evidence="1" type="ORF">GCM10009765_32070</name>
</gene>